<evidence type="ECO:0000313" key="1">
    <source>
        <dbReference type="EMBL" id="RDX83954.1"/>
    </source>
</evidence>
<evidence type="ECO:0000313" key="2">
    <source>
        <dbReference type="Proteomes" id="UP000257109"/>
    </source>
</evidence>
<sequence length="76" mass="8760">MSFEQNGKKMKLQGDPSLCKSQFSLKSLFKENEVEFMGMVFVENIRSLVGTEILQPKFFGPKMGVLTELKLREQQE</sequence>
<keyword evidence="2" id="KW-1185">Reference proteome</keyword>
<protein>
    <submittedName>
        <fullName evidence="1">Uncharacterized protein</fullName>
    </submittedName>
</protein>
<gene>
    <name evidence="1" type="ORF">CR513_35078</name>
</gene>
<proteinExistence type="predicted"/>
<dbReference type="AlphaFoldDB" id="A0A371G055"/>
<dbReference type="EMBL" id="QJKJ01007194">
    <property type="protein sequence ID" value="RDX83954.1"/>
    <property type="molecule type" value="Genomic_DNA"/>
</dbReference>
<comment type="caution">
    <text evidence="1">The sequence shown here is derived from an EMBL/GenBank/DDBJ whole genome shotgun (WGS) entry which is preliminary data.</text>
</comment>
<accession>A0A371G055</accession>
<feature type="non-terminal residue" evidence="1">
    <location>
        <position position="76"/>
    </location>
</feature>
<organism evidence="1 2">
    <name type="scientific">Mucuna pruriens</name>
    <name type="common">Velvet bean</name>
    <name type="synonym">Dolichos pruriens</name>
    <dbReference type="NCBI Taxonomy" id="157652"/>
    <lineage>
        <taxon>Eukaryota</taxon>
        <taxon>Viridiplantae</taxon>
        <taxon>Streptophyta</taxon>
        <taxon>Embryophyta</taxon>
        <taxon>Tracheophyta</taxon>
        <taxon>Spermatophyta</taxon>
        <taxon>Magnoliopsida</taxon>
        <taxon>eudicotyledons</taxon>
        <taxon>Gunneridae</taxon>
        <taxon>Pentapetalae</taxon>
        <taxon>rosids</taxon>
        <taxon>fabids</taxon>
        <taxon>Fabales</taxon>
        <taxon>Fabaceae</taxon>
        <taxon>Papilionoideae</taxon>
        <taxon>50 kb inversion clade</taxon>
        <taxon>NPAAA clade</taxon>
        <taxon>indigoferoid/millettioid clade</taxon>
        <taxon>Phaseoleae</taxon>
        <taxon>Mucuna</taxon>
    </lineage>
</organism>
<dbReference type="Proteomes" id="UP000257109">
    <property type="component" value="Unassembled WGS sequence"/>
</dbReference>
<name>A0A371G055_MUCPR</name>
<reference evidence="1" key="1">
    <citation type="submission" date="2018-05" db="EMBL/GenBank/DDBJ databases">
        <title>Draft genome of Mucuna pruriens seed.</title>
        <authorList>
            <person name="Nnadi N.E."/>
            <person name="Vos R."/>
            <person name="Hasami M.H."/>
            <person name="Devisetty U.K."/>
            <person name="Aguiy J.C."/>
        </authorList>
    </citation>
    <scope>NUCLEOTIDE SEQUENCE [LARGE SCALE GENOMIC DNA]</scope>
    <source>
        <strain evidence="1">JCA_2017</strain>
    </source>
</reference>